<feature type="region of interest" description="Disordered" evidence="1">
    <location>
        <begin position="122"/>
        <end position="166"/>
    </location>
</feature>
<evidence type="ECO:0008006" key="4">
    <source>
        <dbReference type="Google" id="ProtNLM"/>
    </source>
</evidence>
<sequence>MGGNDYLFGMAGDDTLSGDAGNDTLTGYTGSDVFQFSYSLNQGSDRIQDYSDGNDKIRFTNSGGAGFGDLVLTDIGADCRISLASGGEILLAGVSAATLGAGDFRLCLSGCLSAVQRRRADGQGRASGNAGAARRDGQAALPDARACSHAGQGRLSSPPAPACRGS</sequence>
<gene>
    <name evidence="2" type="ORF">SAMN04488021_10176</name>
</gene>
<accession>A0A1I2X5S6</accession>
<feature type="compositionally biased region" description="Low complexity" evidence="1">
    <location>
        <begin position="123"/>
        <end position="132"/>
    </location>
</feature>
<dbReference type="Pfam" id="PF00353">
    <property type="entry name" value="HemolysinCabind"/>
    <property type="match status" value="1"/>
</dbReference>
<organism evidence="2 3">
    <name type="scientific">Paracoccus aminovorans</name>
    <dbReference type="NCBI Taxonomy" id="34004"/>
    <lineage>
        <taxon>Bacteria</taxon>
        <taxon>Pseudomonadati</taxon>
        <taxon>Pseudomonadota</taxon>
        <taxon>Alphaproteobacteria</taxon>
        <taxon>Rhodobacterales</taxon>
        <taxon>Paracoccaceae</taxon>
        <taxon>Paracoccus</taxon>
    </lineage>
</organism>
<dbReference type="STRING" id="34004.SAMN04488021_10176"/>
<dbReference type="InterPro" id="IPR001343">
    <property type="entry name" value="Hemolysn_Ca-bd"/>
</dbReference>
<proteinExistence type="predicted"/>
<dbReference type="EMBL" id="FOPU01000001">
    <property type="protein sequence ID" value="SFH08319.1"/>
    <property type="molecule type" value="Genomic_DNA"/>
</dbReference>
<evidence type="ECO:0000313" key="3">
    <source>
        <dbReference type="Proteomes" id="UP000183635"/>
    </source>
</evidence>
<name>A0A1I2X5S6_9RHOB</name>
<dbReference type="AlphaFoldDB" id="A0A1I2X5S6"/>
<evidence type="ECO:0000313" key="2">
    <source>
        <dbReference type="EMBL" id="SFH08319.1"/>
    </source>
</evidence>
<keyword evidence="3" id="KW-1185">Reference proteome</keyword>
<dbReference type="InterPro" id="IPR011049">
    <property type="entry name" value="Serralysin-like_metalloprot_C"/>
</dbReference>
<protein>
    <recommendedName>
        <fullName evidence="4">Hemolysin-type calcium-binding repeat-containing protein</fullName>
    </recommendedName>
</protein>
<reference evidence="2 3" key="1">
    <citation type="submission" date="2016-10" db="EMBL/GenBank/DDBJ databases">
        <authorList>
            <person name="de Groot N.N."/>
        </authorList>
    </citation>
    <scope>NUCLEOTIDE SEQUENCE [LARGE SCALE GENOMIC DNA]</scope>
    <source>
        <strain evidence="2 3">DSM 8537</strain>
    </source>
</reference>
<dbReference type="Gene3D" id="2.150.10.10">
    <property type="entry name" value="Serralysin-like metalloprotease, C-terminal"/>
    <property type="match status" value="1"/>
</dbReference>
<evidence type="ECO:0000256" key="1">
    <source>
        <dbReference type="SAM" id="MobiDB-lite"/>
    </source>
</evidence>
<dbReference type="SUPFAM" id="SSF51120">
    <property type="entry name" value="beta-Roll"/>
    <property type="match status" value="1"/>
</dbReference>
<dbReference type="Proteomes" id="UP000183635">
    <property type="component" value="Unassembled WGS sequence"/>
</dbReference>
<dbReference type="GO" id="GO:0005509">
    <property type="term" value="F:calcium ion binding"/>
    <property type="evidence" value="ECO:0007669"/>
    <property type="project" value="InterPro"/>
</dbReference>